<comment type="caution">
    <text evidence="2">The sequence shown here is derived from an EMBL/GenBank/DDBJ whole genome shotgun (WGS) entry which is preliminary data.</text>
</comment>
<name>X0PIB7_9LACO</name>
<evidence type="ECO:0008006" key="4">
    <source>
        <dbReference type="Google" id="ProtNLM"/>
    </source>
</evidence>
<evidence type="ECO:0000256" key="1">
    <source>
        <dbReference type="SAM" id="Phobius"/>
    </source>
</evidence>
<dbReference type="Proteomes" id="UP000019488">
    <property type="component" value="Unassembled WGS sequence"/>
</dbReference>
<protein>
    <recommendedName>
        <fullName evidence="4">Integral membrane protein</fullName>
    </recommendedName>
</protein>
<keyword evidence="1" id="KW-0472">Membrane</keyword>
<keyword evidence="1" id="KW-0812">Transmembrane</keyword>
<dbReference type="EMBL" id="BAKI01000009">
    <property type="protein sequence ID" value="GAF36266.1"/>
    <property type="molecule type" value="Genomic_DNA"/>
</dbReference>
<feature type="transmembrane region" description="Helical" evidence="1">
    <location>
        <begin position="67"/>
        <end position="90"/>
    </location>
</feature>
<feature type="transmembrane region" description="Helical" evidence="1">
    <location>
        <begin position="7"/>
        <end position="26"/>
    </location>
</feature>
<dbReference type="eggNOG" id="ENOG5030BIB">
    <property type="taxonomic scope" value="Bacteria"/>
</dbReference>
<dbReference type="OrthoDB" id="9989643at2"/>
<proteinExistence type="predicted"/>
<keyword evidence="1" id="KW-1133">Transmembrane helix</keyword>
<evidence type="ECO:0000313" key="3">
    <source>
        <dbReference type="Proteomes" id="UP000019488"/>
    </source>
</evidence>
<dbReference type="RefSeq" id="WP_035178936.1">
    <property type="nucleotide sequence ID" value="NZ_AZFY01000027.1"/>
</dbReference>
<dbReference type="AlphaFoldDB" id="X0PIB7"/>
<sequence>MTIWHDPNFYLLLGIIFSGLIIWYALQKFSYLTHQCLFAALSVYLVLAGLFSNGIGVYFLIQPFYDLVSTIIISVSAIIFGIFFLIMVFIQFGSKK</sequence>
<feature type="transmembrane region" description="Helical" evidence="1">
    <location>
        <begin position="38"/>
        <end position="61"/>
    </location>
</feature>
<reference evidence="2" key="1">
    <citation type="journal article" date="2014" name="Genome Announc.">
        <title>Draft Genome Sequences of Two Lactobacillus Strains, L. farraginis JCM 14108T and L. composti JCM 14202T, Isolated from Compost of Distilled Shochu Residue.</title>
        <authorList>
            <person name="Yuki M."/>
            <person name="Oshima K."/>
            <person name="Suda W."/>
            <person name="Kitahara M."/>
            <person name="Kitamura K."/>
            <person name="Iida T."/>
            <person name="Hattori M."/>
            <person name="Ohkuma M."/>
        </authorList>
    </citation>
    <scope>NUCLEOTIDE SEQUENCE [LARGE SCALE GENOMIC DNA]</scope>
    <source>
        <strain evidence="2">JCM 14108</strain>
    </source>
</reference>
<organism evidence="2 3">
    <name type="scientific">Lentilactobacillus farraginis DSM 18382 = JCM 14108</name>
    <dbReference type="NCBI Taxonomy" id="1423743"/>
    <lineage>
        <taxon>Bacteria</taxon>
        <taxon>Bacillati</taxon>
        <taxon>Bacillota</taxon>
        <taxon>Bacilli</taxon>
        <taxon>Lactobacillales</taxon>
        <taxon>Lactobacillaceae</taxon>
        <taxon>Lentilactobacillus</taxon>
    </lineage>
</organism>
<gene>
    <name evidence="2" type="ORF">JCM14108_1227</name>
</gene>
<accession>X0PIB7</accession>
<evidence type="ECO:0000313" key="2">
    <source>
        <dbReference type="EMBL" id="GAF36266.1"/>
    </source>
</evidence>